<dbReference type="Proteomes" id="UP000593603">
    <property type="component" value="Segment"/>
</dbReference>
<keyword evidence="2" id="KW-1185">Reference proteome</keyword>
<dbReference type="EMBL" id="MT708545">
    <property type="protein sequence ID" value="QOV06117.1"/>
    <property type="molecule type" value="Genomic_DNA"/>
</dbReference>
<reference evidence="1 2" key="1">
    <citation type="submission" date="2020-07" db="EMBL/GenBank/DDBJ databases">
        <title>Complete genome sequence of Rhizobium japonicum phage Pasto.</title>
        <authorList>
            <person name="Manuel N.S."/>
            <person name="Ravindran A."/>
            <person name="Newkirk H."/>
            <person name="Gonzalez C."/>
            <person name="Young R."/>
            <person name="Liu M."/>
        </authorList>
    </citation>
    <scope>NUCLEOTIDE SEQUENCE [LARGE SCALE GENOMIC DNA]</scope>
</reference>
<proteinExistence type="predicted"/>
<protein>
    <submittedName>
        <fullName evidence="1">I-spanin</fullName>
    </submittedName>
</protein>
<organism evidence="1 2">
    <name type="scientific">Rhizobium phage Pasto</name>
    <dbReference type="NCBI Taxonomy" id="2767575"/>
    <lineage>
        <taxon>Viruses</taxon>
        <taxon>Duplodnaviria</taxon>
        <taxon>Heunggongvirae</taxon>
        <taxon>Uroviricota</taxon>
        <taxon>Caudoviricetes</taxon>
        <taxon>Autographivirales</taxon>
        <taxon>Autographivirales incertae sedis</taxon>
        <taxon>Pastovirus</taxon>
        <taxon>Pastovirus pasto</taxon>
    </lineage>
</organism>
<name>A0A7S6U061_9CAUD</name>
<evidence type="ECO:0000313" key="1">
    <source>
        <dbReference type="EMBL" id="QOV06117.1"/>
    </source>
</evidence>
<sequence length="97" mass="10923">MGQAAERQSNQITTLTAQRDFWIEWNKKSADAIADNATKAVQDNKAISDLKTRITTLDAYIDSLEDRDRECFDGTDTDRLRDLWKNPGGAKASTTTR</sequence>
<gene>
    <name evidence="1" type="ORF">CPT_Pasto_043</name>
</gene>
<accession>A0A7S6U061</accession>
<evidence type="ECO:0000313" key="2">
    <source>
        <dbReference type="Proteomes" id="UP000593603"/>
    </source>
</evidence>